<dbReference type="Proteomes" id="UP001327560">
    <property type="component" value="Chromosome 1"/>
</dbReference>
<keyword evidence="6 9" id="KW-0732">Signal</keyword>
<sequence>MEAPKMHIEQLACALVLLTLLACWNGRADQDDTTGFVRTNRTHFILNGRPFNLNGFNSYWLMYTASFPAERSKVSFAFKEASSHGLRLVRTWAFKDGGFRPLQSSPGVYNEDMFQGLDYVISEAKKHGVYLILSLVNNFNSFGGKRQYIQWAIDDGHFLSSDDDFFRDAVVKSFYKNHVKTILTRMNTITGVAYKDEPAIFAWELINEPRCGSDLSGSTLRAWIEEMAGYVKSIDSNHLLEVGHEGFYGVTLPERKQVNLGYEMGTDFIGDNLVQGIDFATIHAYPDQWMPGSTNHTQMAFLRAWLRSHFEDADAILGKPLLITEFGKSSKLSSCVANGAVDDEANCLMDERAALYEAVYNAIYASARGGGACKGGLFWQLLLGEQAMDGIRDGYEVIFSESPFLEEIISRQSHRISQLNNQYVSMNSAIHSSSQQLLLPN</sequence>
<organism evidence="11 12">
    <name type="scientific">Canna indica</name>
    <name type="common">Indian-shot</name>
    <dbReference type="NCBI Taxonomy" id="4628"/>
    <lineage>
        <taxon>Eukaryota</taxon>
        <taxon>Viridiplantae</taxon>
        <taxon>Streptophyta</taxon>
        <taxon>Embryophyta</taxon>
        <taxon>Tracheophyta</taxon>
        <taxon>Spermatophyta</taxon>
        <taxon>Magnoliopsida</taxon>
        <taxon>Liliopsida</taxon>
        <taxon>Zingiberales</taxon>
        <taxon>Cannaceae</taxon>
        <taxon>Canna</taxon>
    </lineage>
</organism>
<dbReference type="GO" id="GO:0005576">
    <property type="term" value="C:extracellular region"/>
    <property type="evidence" value="ECO:0007669"/>
    <property type="project" value="UniProtKB-SubCell"/>
</dbReference>
<dbReference type="FunFam" id="3.20.20.80:FF:000012">
    <property type="entry name" value="Mannan endo-1,4-beta-mannosidase 6"/>
    <property type="match status" value="1"/>
</dbReference>
<evidence type="ECO:0000256" key="8">
    <source>
        <dbReference type="ARBA" id="ARBA00023295"/>
    </source>
</evidence>
<gene>
    <name evidence="11" type="ORF">Cni_G03912</name>
</gene>
<keyword evidence="7" id="KW-0378">Hydrolase</keyword>
<dbReference type="EC" id="3.2.1.78" evidence="4"/>
<evidence type="ECO:0000256" key="6">
    <source>
        <dbReference type="ARBA" id="ARBA00022729"/>
    </source>
</evidence>
<dbReference type="Gene3D" id="3.20.20.80">
    <property type="entry name" value="Glycosidases"/>
    <property type="match status" value="1"/>
</dbReference>
<accession>A0AAQ3Q1T0</accession>
<dbReference type="InterPro" id="IPR017853">
    <property type="entry name" value="GH"/>
</dbReference>
<dbReference type="PANTHER" id="PTHR31451:SF39">
    <property type="entry name" value="MANNAN ENDO-1,4-BETA-MANNOSIDASE 1"/>
    <property type="match status" value="1"/>
</dbReference>
<feature type="signal peptide" evidence="9">
    <location>
        <begin position="1"/>
        <end position="28"/>
    </location>
</feature>
<evidence type="ECO:0000256" key="3">
    <source>
        <dbReference type="ARBA" id="ARBA00005641"/>
    </source>
</evidence>
<comment type="catalytic activity">
    <reaction evidence="1">
        <text>Random hydrolysis of (1-&gt;4)-beta-D-mannosidic linkages in mannans, galactomannans and glucomannans.</text>
        <dbReference type="EC" id="3.2.1.78"/>
    </reaction>
</comment>
<proteinExistence type="inferred from homology"/>
<evidence type="ECO:0000256" key="5">
    <source>
        <dbReference type="ARBA" id="ARBA00022525"/>
    </source>
</evidence>
<dbReference type="Pfam" id="PF26410">
    <property type="entry name" value="GH5_mannosidase"/>
    <property type="match status" value="1"/>
</dbReference>
<evidence type="ECO:0000256" key="7">
    <source>
        <dbReference type="ARBA" id="ARBA00022801"/>
    </source>
</evidence>
<evidence type="ECO:0000256" key="9">
    <source>
        <dbReference type="SAM" id="SignalP"/>
    </source>
</evidence>
<keyword evidence="12" id="KW-1185">Reference proteome</keyword>
<evidence type="ECO:0000313" key="12">
    <source>
        <dbReference type="Proteomes" id="UP001327560"/>
    </source>
</evidence>
<feature type="domain" description="Glycoside hydrolase family 5" evidence="10">
    <location>
        <begin position="36"/>
        <end position="380"/>
    </location>
</feature>
<dbReference type="PROSITE" id="PS51257">
    <property type="entry name" value="PROKAR_LIPOPROTEIN"/>
    <property type="match status" value="1"/>
</dbReference>
<feature type="chain" id="PRO_5042990268" description="mannan endo-1,4-beta-mannosidase" evidence="9">
    <location>
        <begin position="29"/>
        <end position="441"/>
    </location>
</feature>
<dbReference type="InterPro" id="IPR001547">
    <property type="entry name" value="Glyco_hydro_5"/>
</dbReference>
<keyword evidence="8" id="KW-0326">Glycosidase</keyword>
<dbReference type="InterPro" id="IPR045053">
    <property type="entry name" value="MAN-like"/>
</dbReference>
<protein>
    <recommendedName>
        <fullName evidence="4">mannan endo-1,4-beta-mannosidase</fullName>
        <ecNumber evidence="4">3.2.1.78</ecNumber>
    </recommendedName>
</protein>
<keyword evidence="5" id="KW-0964">Secreted</keyword>
<dbReference type="SUPFAM" id="SSF51445">
    <property type="entry name" value="(Trans)glycosidases"/>
    <property type="match status" value="1"/>
</dbReference>
<dbReference type="GO" id="GO:0016985">
    <property type="term" value="F:mannan endo-1,4-beta-mannosidase activity"/>
    <property type="evidence" value="ECO:0007669"/>
    <property type="project" value="UniProtKB-EC"/>
</dbReference>
<dbReference type="AlphaFoldDB" id="A0AAQ3Q1T0"/>
<evidence type="ECO:0000313" key="11">
    <source>
        <dbReference type="EMBL" id="WOK95205.1"/>
    </source>
</evidence>
<evidence type="ECO:0000256" key="4">
    <source>
        <dbReference type="ARBA" id="ARBA00012706"/>
    </source>
</evidence>
<reference evidence="11 12" key="1">
    <citation type="submission" date="2023-10" db="EMBL/GenBank/DDBJ databases">
        <title>Chromosome-scale genome assembly provides insights into flower coloration mechanisms of Canna indica.</title>
        <authorList>
            <person name="Li C."/>
        </authorList>
    </citation>
    <scope>NUCLEOTIDE SEQUENCE [LARGE SCALE GENOMIC DNA]</scope>
    <source>
        <tissue evidence="11">Flower</tissue>
    </source>
</reference>
<dbReference type="EMBL" id="CP136890">
    <property type="protein sequence ID" value="WOK95205.1"/>
    <property type="molecule type" value="Genomic_DNA"/>
</dbReference>
<comment type="subcellular location">
    <subcellularLocation>
        <location evidence="2">Secreted</location>
    </subcellularLocation>
</comment>
<evidence type="ECO:0000256" key="2">
    <source>
        <dbReference type="ARBA" id="ARBA00004613"/>
    </source>
</evidence>
<evidence type="ECO:0000256" key="1">
    <source>
        <dbReference type="ARBA" id="ARBA00001678"/>
    </source>
</evidence>
<dbReference type="GO" id="GO:0000272">
    <property type="term" value="P:polysaccharide catabolic process"/>
    <property type="evidence" value="ECO:0007669"/>
    <property type="project" value="InterPro"/>
</dbReference>
<comment type="similarity">
    <text evidence="3">Belongs to the glycosyl hydrolase 5 (cellulase A) family.</text>
</comment>
<evidence type="ECO:0000259" key="10">
    <source>
        <dbReference type="Pfam" id="PF26410"/>
    </source>
</evidence>
<name>A0AAQ3Q1T0_9LILI</name>
<dbReference type="PANTHER" id="PTHR31451">
    <property type="match status" value="1"/>
</dbReference>